<organism evidence="2 3">
    <name type="scientific">Chenopodium quinoa</name>
    <name type="common">Quinoa</name>
    <dbReference type="NCBI Taxonomy" id="63459"/>
    <lineage>
        <taxon>Eukaryota</taxon>
        <taxon>Viridiplantae</taxon>
        <taxon>Streptophyta</taxon>
        <taxon>Embryophyta</taxon>
        <taxon>Tracheophyta</taxon>
        <taxon>Spermatophyta</taxon>
        <taxon>Magnoliopsida</taxon>
        <taxon>eudicotyledons</taxon>
        <taxon>Gunneridae</taxon>
        <taxon>Pentapetalae</taxon>
        <taxon>Caryophyllales</taxon>
        <taxon>Chenopodiaceae</taxon>
        <taxon>Chenopodioideae</taxon>
        <taxon>Atripliceae</taxon>
        <taxon>Chenopodium</taxon>
    </lineage>
</organism>
<proteinExistence type="predicted"/>
<dbReference type="AlphaFoldDB" id="A0A803N5T2"/>
<evidence type="ECO:0000313" key="3">
    <source>
        <dbReference type="Proteomes" id="UP000596660"/>
    </source>
</evidence>
<reference evidence="2" key="2">
    <citation type="submission" date="2021-03" db="UniProtKB">
        <authorList>
            <consortium name="EnsemblPlants"/>
        </authorList>
    </citation>
    <scope>IDENTIFICATION</scope>
</reference>
<protein>
    <recommendedName>
        <fullName evidence="1">Arabidopsis retrotransposon Orf1 C-terminal domain-containing protein</fullName>
    </recommendedName>
</protein>
<keyword evidence="3" id="KW-1185">Reference proteome</keyword>
<dbReference type="InterPro" id="IPR004312">
    <property type="entry name" value="ATHILA_Orf1_C"/>
</dbReference>
<dbReference type="EnsemblPlants" id="AUR62040955-RA">
    <property type="protein sequence ID" value="AUR62040955-RA:cds"/>
    <property type="gene ID" value="AUR62040955"/>
</dbReference>
<evidence type="ECO:0000313" key="2">
    <source>
        <dbReference type="EnsemblPlants" id="AUR62040955-RA:cds"/>
    </source>
</evidence>
<dbReference type="Proteomes" id="UP000596660">
    <property type="component" value="Unplaced"/>
</dbReference>
<evidence type="ECO:0000259" key="1">
    <source>
        <dbReference type="Pfam" id="PF03078"/>
    </source>
</evidence>
<dbReference type="Pfam" id="PF03078">
    <property type="entry name" value="ATHILA"/>
    <property type="match status" value="1"/>
</dbReference>
<name>A0A803N5T2_CHEQI</name>
<sequence>MESIFGAKTVWHDVGWLVNNIGWGDFIQKKPPTYKRITLEYLKANVTYGKGCEHGSITFQLYNQEHTWTLEKLNVVLGLPNAGLRCTPTHWYADNTWRIIAGGVPWNKDGVKGSFIRHPAIRYVQRLLSCIVLGRHDGGDVRKDDVFFIDSMLHAKEINTGAFLIKQMETLANRSNTGVAIVQGGYVTLIALSLGHKEQLLAEGSVQGTDVLNLASCSSMGWIKETEGTILWSIRDNGEDELPSPEAMSLRDPNNWSFNNISSLTREPNL</sequence>
<feature type="domain" description="Arabidopsis retrotransposon Orf1 C-terminal" evidence="1">
    <location>
        <begin position="10"/>
        <end position="153"/>
    </location>
</feature>
<dbReference type="Gramene" id="AUR62040955-RA">
    <property type="protein sequence ID" value="AUR62040955-RA:cds"/>
    <property type="gene ID" value="AUR62040955"/>
</dbReference>
<accession>A0A803N5T2</accession>
<reference evidence="2" key="1">
    <citation type="journal article" date="2017" name="Nature">
        <title>The genome of Chenopodium quinoa.</title>
        <authorList>
            <person name="Jarvis D.E."/>
            <person name="Ho Y.S."/>
            <person name="Lightfoot D.J."/>
            <person name="Schmoeckel S.M."/>
            <person name="Li B."/>
            <person name="Borm T.J.A."/>
            <person name="Ohyanagi H."/>
            <person name="Mineta K."/>
            <person name="Michell C.T."/>
            <person name="Saber N."/>
            <person name="Kharbatia N.M."/>
            <person name="Rupper R.R."/>
            <person name="Sharp A.R."/>
            <person name="Dally N."/>
            <person name="Boughton B.A."/>
            <person name="Woo Y.H."/>
            <person name="Gao G."/>
            <person name="Schijlen E.G.W.M."/>
            <person name="Guo X."/>
            <person name="Momin A.A."/>
            <person name="Negrao S."/>
            <person name="Al-Babili S."/>
            <person name="Gehring C."/>
            <person name="Roessner U."/>
            <person name="Jung C."/>
            <person name="Murphy K."/>
            <person name="Arold S.T."/>
            <person name="Gojobori T."/>
            <person name="van der Linden C.G."/>
            <person name="van Loo E.N."/>
            <person name="Jellen E.N."/>
            <person name="Maughan P.J."/>
            <person name="Tester M."/>
        </authorList>
    </citation>
    <scope>NUCLEOTIDE SEQUENCE [LARGE SCALE GENOMIC DNA]</scope>
    <source>
        <strain evidence="2">cv. PI 614886</strain>
    </source>
</reference>